<dbReference type="PANTHER" id="PTHR31973:SF187">
    <property type="entry name" value="MUTATOR TRANSPOSASE MUDRA PROTEIN"/>
    <property type="match status" value="1"/>
</dbReference>
<sequence length="336" mass="38291">MYCRTCLGILNNGGPSWGYFREWGSKVSVWGKADHVDYCDRDRISVLELDDIGEKLGYLNDLAVDRVVQVYTVSSQQIFTRQRVVEQGNDNEDGNEEGDNKGVGKDADLDDSVYEVFHEEEYTLSDDDVLFDAHVNLDAEASGLHIKSRKLNDKDNGKGKAKEESSNEDGETSKRPKFPVFKIKSWKMTQSLRQACVLVKPYTSEHTWKDLEEKKNVISKCLSGIFKEELRIDSQWNVLSLMEKNSTEFNYRVSISQCYRARGKAVRALTGDQRGQYARNLWDYIDEVRRTYPGTAIFLHTLQGVEQAIAEVLPDLLWNIDTASGISTTISRMLDI</sequence>
<dbReference type="AlphaFoldDB" id="A0A7J0GEB2"/>
<keyword evidence="3" id="KW-1185">Reference proteome</keyword>
<dbReference type="PANTHER" id="PTHR31973">
    <property type="entry name" value="POLYPROTEIN, PUTATIVE-RELATED"/>
    <property type="match status" value="1"/>
</dbReference>
<evidence type="ECO:0000313" key="3">
    <source>
        <dbReference type="Proteomes" id="UP000585474"/>
    </source>
</evidence>
<evidence type="ECO:0000256" key="1">
    <source>
        <dbReference type="SAM" id="MobiDB-lite"/>
    </source>
</evidence>
<proteinExistence type="predicted"/>
<comment type="caution">
    <text evidence="2">The sequence shown here is derived from an EMBL/GenBank/DDBJ whole genome shotgun (WGS) entry which is preliminary data.</text>
</comment>
<name>A0A7J0GEB2_9ERIC</name>
<dbReference type="OrthoDB" id="1918246at2759"/>
<dbReference type="Proteomes" id="UP000585474">
    <property type="component" value="Unassembled WGS sequence"/>
</dbReference>
<dbReference type="EMBL" id="BJWL01000020">
    <property type="protein sequence ID" value="GFZ09147.1"/>
    <property type="molecule type" value="Genomic_DNA"/>
</dbReference>
<gene>
    <name evidence="2" type="ORF">Acr_20g0009550</name>
</gene>
<organism evidence="2 3">
    <name type="scientific">Actinidia rufa</name>
    <dbReference type="NCBI Taxonomy" id="165716"/>
    <lineage>
        <taxon>Eukaryota</taxon>
        <taxon>Viridiplantae</taxon>
        <taxon>Streptophyta</taxon>
        <taxon>Embryophyta</taxon>
        <taxon>Tracheophyta</taxon>
        <taxon>Spermatophyta</taxon>
        <taxon>Magnoliopsida</taxon>
        <taxon>eudicotyledons</taxon>
        <taxon>Gunneridae</taxon>
        <taxon>Pentapetalae</taxon>
        <taxon>asterids</taxon>
        <taxon>Ericales</taxon>
        <taxon>Actinidiaceae</taxon>
        <taxon>Actinidia</taxon>
    </lineage>
</organism>
<accession>A0A7J0GEB2</accession>
<feature type="region of interest" description="Disordered" evidence="1">
    <location>
        <begin position="148"/>
        <end position="175"/>
    </location>
</feature>
<feature type="compositionally biased region" description="Basic and acidic residues" evidence="1">
    <location>
        <begin position="98"/>
        <end position="107"/>
    </location>
</feature>
<feature type="compositionally biased region" description="Basic and acidic residues" evidence="1">
    <location>
        <begin position="150"/>
        <end position="165"/>
    </location>
</feature>
<feature type="region of interest" description="Disordered" evidence="1">
    <location>
        <begin position="83"/>
        <end position="107"/>
    </location>
</feature>
<reference evidence="2 3" key="1">
    <citation type="submission" date="2019-07" db="EMBL/GenBank/DDBJ databases">
        <title>De Novo Assembly of kiwifruit Actinidia rufa.</title>
        <authorList>
            <person name="Sugita-Konishi S."/>
            <person name="Sato K."/>
            <person name="Mori E."/>
            <person name="Abe Y."/>
            <person name="Kisaki G."/>
            <person name="Hamano K."/>
            <person name="Suezawa K."/>
            <person name="Otani M."/>
            <person name="Fukuda T."/>
            <person name="Manabe T."/>
            <person name="Gomi K."/>
            <person name="Tabuchi M."/>
            <person name="Akimitsu K."/>
            <person name="Kataoka I."/>
        </authorList>
    </citation>
    <scope>NUCLEOTIDE SEQUENCE [LARGE SCALE GENOMIC DNA]</scope>
    <source>
        <strain evidence="3">cv. Fuchu</strain>
    </source>
</reference>
<protein>
    <submittedName>
        <fullName evidence="2">Uncharacterized protein</fullName>
    </submittedName>
</protein>
<evidence type="ECO:0000313" key="2">
    <source>
        <dbReference type="EMBL" id="GFZ09147.1"/>
    </source>
</evidence>